<proteinExistence type="predicted"/>
<dbReference type="AlphaFoldDB" id="A0AA37QHY1"/>
<evidence type="ECO:0000313" key="2">
    <source>
        <dbReference type="Proteomes" id="UP001145109"/>
    </source>
</evidence>
<protein>
    <submittedName>
        <fullName evidence="1">Uncharacterized protein</fullName>
    </submittedName>
</protein>
<name>A0AA37QHY1_9FIRM</name>
<dbReference type="EMBL" id="BSCI01000008">
    <property type="protein sequence ID" value="GLG87001.1"/>
    <property type="molecule type" value="Genomic_DNA"/>
</dbReference>
<gene>
    <name evidence="1" type="ORF">comes_15460</name>
</gene>
<dbReference type="Proteomes" id="UP001145109">
    <property type="component" value="Unassembled WGS sequence"/>
</dbReference>
<reference evidence="1" key="2">
    <citation type="submission" date="2022-11" db="EMBL/GenBank/DDBJ databases">
        <title>Draft genome sequence of Coprococcus comes strain 31264.</title>
        <authorList>
            <person name="Hisatomi A."/>
            <person name="Ohkuma M."/>
            <person name="Sakamoto M."/>
        </authorList>
    </citation>
    <scope>NUCLEOTIDE SEQUENCE</scope>
    <source>
        <strain evidence="1">JCM 31264</strain>
    </source>
</reference>
<sequence>MMKKASYAKTFVRKGICIGSVLGSNSVTSAVRFYDNNITFSSEKNKENNGFTDFFKRKSQKSL</sequence>
<accession>A0AA37QHY1</accession>
<comment type="caution">
    <text evidence="1">The sequence shown here is derived from an EMBL/GenBank/DDBJ whole genome shotgun (WGS) entry which is preliminary data.</text>
</comment>
<reference evidence="1" key="1">
    <citation type="submission" date="2022-09" db="EMBL/GenBank/DDBJ databases">
        <title>Draft genome sequence of Coprococcus comes strain 31264.</title>
        <authorList>
            <person name="Atsushi H."/>
            <person name="Moriya O."/>
            <person name="Mitsuo S."/>
        </authorList>
    </citation>
    <scope>NUCLEOTIDE SEQUENCE</scope>
    <source>
        <strain evidence="1">JCM 31264</strain>
    </source>
</reference>
<evidence type="ECO:0000313" key="1">
    <source>
        <dbReference type="EMBL" id="GLG87001.1"/>
    </source>
</evidence>
<organism evidence="1 2">
    <name type="scientific">Coprococcus comes</name>
    <dbReference type="NCBI Taxonomy" id="410072"/>
    <lineage>
        <taxon>Bacteria</taxon>
        <taxon>Bacillati</taxon>
        <taxon>Bacillota</taxon>
        <taxon>Clostridia</taxon>
        <taxon>Lachnospirales</taxon>
        <taxon>Lachnospiraceae</taxon>
        <taxon>Coprococcus</taxon>
    </lineage>
</organism>